<keyword evidence="4" id="KW-0410">Iron transport</keyword>
<evidence type="ECO:0000256" key="12">
    <source>
        <dbReference type="RuleBase" id="RU003357"/>
    </source>
</evidence>
<evidence type="ECO:0000256" key="10">
    <source>
        <dbReference type="ARBA" id="ARBA00023237"/>
    </source>
</evidence>
<sequence>MKTHRVLLSSVLAFSLTPLDALSQMLEEVVVTARKRDESLMDTTYSVSAISGEELDAFGSSNFNNIAESTPNLDISKSPTGVPSVSMRGIGTISSLNPFDMTVGLAINGQFYTNAQWFQSGLFDIQQIEVLRGPQGVDFGKNTTAGLINVMTRRPGQELEASLRTSYEPETEEQLFEVAIAAPLTERIAGRIAAQRRKNTGYQQTYLGKNSPNLTRDLLRTTLTWAATDNLSVAHIYFHSDFEEVGIGSELMQCDPTYRSFLGSIGSTDDCQANDVLYEGQLIGGITAQPLYQRGIDNSGKFGELSSHTLALEAEFSRLSVTSTTGYQTLDTYSGVDTDYTNTEFIDAGFPDKSRTISQEIRVDFNEFNKLTPMLGIYYESQNRAAGTFADFRLPNVVAEILLPAALLDTLSGLTLDGAGFSSAASLETTSDTFAVFGDVTWEITSALSLNFGARYNIESKDALYNQISGDLRDPQSNERGGKAVGTFIGRTDINNLKGTREVEYFHPSATLQWDYYELLTDYLDSAQLYLTYKEGYKSGGFESISGVDANGEPAQEFEFDDETVDGIEVGTKIEAFNGRMRLSLAAFQSNYTNLQLQYLPSSQFTLIATNAGSATTEGFESDWQLALTEQLWLSIAYAYTVAEYETFADAPCYGGQTESEGCTDGVQDLSGQGMANAPKNTGSAGMRYRGTVLDSYSVNASVQASYTDDALFDAFGDPNTYRDAFMTVNGNLSFGSINESWTISLIGRNLTNERNLSFKATAPLSSLLPTFENPSYFGALAPPRTIAAQLTLKY</sequence>
<protein>
    <submittedName>
        <fullName evidence="15">TonB-dependent receptor</fullName>
    </submittedName>
</protein>
<evidence type="ECO:0000256" key="2">
    <source>
        <dbReference type="ARBA" id="ARBA00022448"/>
    </source>
</evidence>
<dbReference type="Gene3D" id="2.40.170.20">
    <property type="entry name" value="TonB-dependent receptor, beta-barrel domain"/>
    <property type="match status" value="1"/>
</dbReference>
<evidence type="ECO:0000256" key="1">
    <source>
        <dbReference type="ARBA" id="ARBA00004571"/>
    </source>
</evidence>
<evidence type="ECO:0000256" key="9">
    <source>
        <dbReference type="ARBA" id="ARBA00023136"/>
    </source>
</evidence>
<evidence type="ECO:0000256" key="6">
    <source>
        <dbReference type="ARBA" id="ARBA00023004"/>
    </source>
</evidence>
<dbReference type="Pfam" id="PF07715">
    <property type="entry name" value="Plug"/>
    <property type="match status" value="1"/>
</dbReference>
<keyword evidence="15" id="KW-0675">Receptor</keyword>
<keyword evidence="16" id="KW-1185">Reference proteome</keyword>
<dbReference type="InterPro" id="IPR036942">
    <property type="entry name" value="Beta-barrel_TonB_sf"/>
</dbReference>
<keyword evidence="6" id="KW-0408">Iron</keyword>
<evidence type="ECO:0000313" key="16">
    <source>
        <dbReference type="Proteomes" id="UP000765845"/>
    </source>
</evidence>
<comment type="caution">
    <text evidence="15">The sequence shown here is derived from an EMBL/GenBank/DDBJ whole genome shotgun (WGS) entry which is preliminary data.</text>
</comment>
<feature type="domain" description="TonB-dependent receptor plug" evidence="14">
    <location>
        <begin position="40"/>
        <end position="146"/>
    </location>
</feature>
<accession>A0ABX1G9Z1</accession>
<dbReference type="SUPFAM" id="SSF56935">
    <property type="entry name" value="Porins"/>
    <property type="match status" value="1"/>
</dbReference>
<keyword evidence="7" id="KW-0406">Ion transport</keyword>
<dbReference type="PANTHER" id="PTHR32552">
    <property type="entry name" value="FERRICHROME IRON RECEPTOR-RELATED"/>
    <property type="match status" value="1"/>
</dbReference>
<keyword evidence="5 11" id="KW-0812">Transmembrane</keyword>
<reference evidence="15 16" key="1">
    <citation type="submission" date="2020-04" db="EMBL/GenBank/DDBJ databases">
        <authorList>
            <person name="Yoon J."/>
        </authorList>
    </citation>
    <scope>NUCLEOTIDE SEQUENCE [LARGE SCALE GENOMIC DNA]</scope>
    <source>
        <strain evidence="15 16">KMU-166</strain>
    </source>
</reference>
<evidence type="ECO:0000256" key="4">
    <source>
        <dbReference type="ARBA" id="ARBA00022496"/>
    </source>
</evidence>
<dbReference type="InterPro" id="IPR000531">
    <property type="entry name" value="Beta-barrel_TonB"/>
</dbReference>
<dbReference type="Proteomes" id="UP000765845">
    <property type="component" value="Unassembled WGS sequence"/>
</dbReference>
<keyword evidence="3 11" id="KW-1134">Transmembrane beta strand</keyword>
<evidence type="ECO:0000256" key="3">
    <source>
        <dbReference type="ARBA" id="ARBA00022452"/>
    </source>
</evidence>
<evidence type="ECO:0000313" key="15">
    <source>
        <dbReference type="EMBL" id="NKI15979.1"/>
    </source>
</evidence>
<proteinExistence type="inferred from homology"/>
<dbReference type="InterPro" id="IPR012910">
    <property type="entry name" value="Plug_dom"/>
</dbReference>
<evidence type="ECO:0000256" key="7">
    <source>
        <dbReference type="ARBA" id="ARBA00023065"/>
    </source>
</evidence>
<organism evidence="15 16">
    <name type="scientific">Spongiibacter thalassae</name>
    <dbReference type="NCBI Taxonomy" id="2721624"/>
    <lineage>
        <taxon>Bacteria</taxon>
        <taxon>Pseudomonadati</taxon>
        <taxon>Pseudomonadota</taxon>
        <taxon>Gammaproteobacteria</taxon>
        <taxon>Cellvibrionales</taxon>
        <taxon>Spongiibacteraceae</taxon>
        <taxon>Spongiibacter</taxon>
    </lineage>
</organism>
<feature type="domain" description="TonB-dependent receptor-like beta-barrel" evidence="13">
    <location>
        <begin position="297"/>
        <end position="751"/>
    </location>
</feature>
<comment type="similarity">
    <text evidence="11 12">Belongs to the TonB-dependent receptor family.</text>
</comment>
<dbReference type="EMBL" id="JAAWWK010000001">
    <property type="protein sequence ID" value="NKI15979.1"/>
    <property type="molecule type" value="Genomic_DNA"/>
</dbReference>
<evidence type="ECO:0000256" key="11">
    <source>
        <dbReference type="PROSITE-ProRule" id="PRU01360"/>
    </source>
</evidence>
<evidence type="ECO:0000259" key="13">
    <source>
        <dbReference type="Pfam" id="PF00593"/>
    </source>
</evidence>
<keyword evidence="9 11" id="KW-0472">Membrane</keyword>
<dbReference type="PROSITE" id="PS52016">
    <property type="entry name" value="TONB_DEPENDENT_REC_3"/>
    <property type="match status" value="1"/>
</dbReference>
<name>A0ABX1G9Z1_9GAMM</name>
<dbReference type="PANTHER" id="PTHR32552:SF81">
    <property type="entry name" value="TONB-DEPENDENT OUTER MEMBRANE RECEPTOR"/>
    <property type="match status" value="1"/>
</dbReference>
<gene>
    <name evidence="15" type="ORF">HCU74_00975</name>
</gene>
<comment type="subcellular location">
    <subcellularLocation>
        <location evidence="1 11">Cell outer membrane</location>
        <topology evidence="1 11">Multi-pass membrane protein</topology>
    </subcellularLocation>
</comment>
<evidence type="ECO:0000256" key="5">
    <source>
        <dbReference type="ARBA" id="ARBA00022692"/>
    </source>
</evidence>
<keyword evidence="8 12" id="KW-0798">TonB box</keyword>
<evidence type="ECO:0000256" key="8">
    <source>
        <dbReference type="ARBA" id="ARBA00023077"/>
    </source>
</evidence>
<keyword evidence="2 11" id="KW-0813">Transport</keyword>
<keyword evidence="10 11" id="KW-0998">Cell outer membrane</keyword>
<dbReference type="Pfam" id="PF00593">
    <property type="entry name" value="TonB_dep_Rec_b-barrel"/>
    <property type="match status" value="1"/>
</dbReference>
<dbReference type="RefSeq" id="WP_168448527.1">
    <property type="nucleotide sequence ID" value="NZ_JAAWWK010000001.1"/>
</dbReference>
<evidence type="ECO:0000259" key="14">
    <source>
        <dbReference type="Pfam" id="PF07715"/>
    </source>
</evidence>
<dbReference type="InterPro" id="IPR039426">
    <property type="entry name" value="TonB-dep_rcpt-like"/>
</dbReference>